<dbReference type="Proteomes" id="UP000246050">
    <property type="component" value="Unassembled WGS sequence"/>
</dbReference>
<evidence type="ECO:0000256" key="1">
    <source>
        <dbReference type="SAM" id="Phobius"/>
    </source>
</evidence>
<comment type="caution">
    <text evidence="2">The sequence shown here is derived from an EMBL/GenBank/DDBJ whole genome shotgun (WGS) entry which is preliminary data.</text>
</comment>
<feature type="transmembrane region" description="Helical" evidence="1">
    <location>
        <begin position="76"/>
        <end position="95"/>
    </location>
</feature>
<sequence length="146" mass="15469">MRILRNRRPFENAVLATAPVCGALLITLDVRPPSVEMAMPAPIRIGWELGLIAVGLAGLVGLSWPGRISTGLGIELASMLMLGTIAGMYAVALAVMSGRLAVAAASFIIAVAVGAWWRAVEILLDLRRLVRGIEKARLESRIGGSR</sequence>
<keyword evidence="1" id="KW-0812">Transmembrane</keyword>
<gene>
    <name evidence="2" type="ORF">DKT69_10445</name>
</gene>
<dbReference type="OrthoDB" id="3401403at2"/>
<dbReference type="EMBL" id="QGKS01000181">
    <property type="protein sequence ID" value="PWR15547.1"/>
    <property type="molecule type" value="Genomic_DNA"/>
</dbReference>
<evidence type="ECO:0000313" key="2">
    <source>
        <dbReference type="EMBL" id="PWR15547.1"/>
    </source>
</evidence>
<accession>A0A317DLP9</accession>
<evidence type="ECO:0000313" key="3">
    <source>
        <dbReference type="Proteomes" id="UP000246050"/>
    </source>
</evidence>
<feature type="transmembrane region" description="Helical" evidence="1">
    <location>
        <begin position="101"/>
        <end position="120"/>
    </location>
</feature>
<keyword evidence="1" id="KW-0472">Membrane</keyword>
<proteinExistence type="predicted"/>
<reference evidence="2 3" key="1">
    <citation type="submission" date="2018-05" db="EMBL/GenBank/DDBJ databases">
        <title>Micromonosporas from Atacama Desert.</title>
        <authorList>
            <person name="Carro L."/>
            <person name="Golinska P."/>
            <person name="Klenk H.-P."/>
            <person name="Goodfellow M."/>
        </authorList>
    </citation>
    <scope>NUCLEOTIDE SEQUENCE [LARGE SCALE GENOMIC DNA]</scope>
    <source>
        <strain evidence="2 3">4G51</strain>
    </source>
</reference>
<feature type="transmembrane region" description="Helical" evidence="1">
    <location>
        <begin position="12"/>
        <end position="30"/>
    </location>
</feature>
<name>A0A317DLP9_9ACTN</name>
<organism evidence="2 3">
    <name type="scientific">Micromonospora sicca</name>
    <dbReference type="NCBI Taxonomy" id="2202420"/>
    <lineage>
        <taxon>Bacteria</taxon>
        <taxon>Bacillati</taxon>
        <taxon>Actinomycetota</taxon>
        <taxon>Actinomycetes</taxon>
        <taxon>Micromonosporales</taxon>
        <taxon>Micromonosporaceae</taxon>
        <taxon>Micromonospora</taxon>
    </lineage>
</organism>
<protein>
    <submittedName>
        <fullName evidence="2">Uncharacterized protein</fullName>
    </submittedName>
</protein>
<dbReference type="AlphaFoldDB" id="A0A317DLP9"/>
<keyword evidence="1" id="KW-1133">Transmembrane helix</keyword>
<feature type="transmembrane region" description="Helical" evidence="1">
    <location>
        <begin position="45"/>
        <end position="64"/>
    </location>
</feature>